<dbReference type="GO" id="GO:0016209">
    <property type="term" value="F:antioxidant activity"/>
    <property type="evidence" value="ECO:0007669"/>
    <property type="project" value="InterPro"/>
</dbReference>
<evidence type="ECO:0000256" key="1">
    <source>
        <dbReference type="SAM" id="SignalP"/>
    </source>
</evidence>
<dbReference type="Proteomes" id="UP000317243">
    <property type="component" value="Unassembled WGS sequence"/>
</dbReference>
<reference evidence="3 4" key="1">
    <citation type="submission" date="2019-02" db="EMBL/GenBank/DDBJ databases">
        <title>Deep-cultivation of Planctomycetes and their phenomic and genomic characterization uncovers novel biology.</title>
        <authorList>
            <person name="Wiegand S."/>
            <person name="Jogler M."/>
            <person name="Boedeker C."/>
            <person name="Pinto D."/>
            <person name="Vollmers J."/>
            <person name="Rivas-Marin E."/>
            <person name="Kohn T."/>
            <person name="Peeters S.H."/>
            <person name="Heuer A."/>
            <person name="Rast P."/>
            <person name="Oberbeckmann S."/>
            <person name="Bunk B."/>
            <person name="Jeske O."/>
            <person name="Meyerdierks A."/>
            <person name="Storesund J.E."/>
            <person name="Kallscheuer N."/>
            <person name="Luecker S."/>
            <person name="Lage O.M."/>
            <person name="Pohl T."/>
            <person name="Merkel B.J."/>
            <person name="Hornburger P."/>
            <person name="Mueller R.-W."/>
            <person name="Bruemmer F."/>
            <person name="Labrenz M."/>
            <person name="Spormann A.M."/>
            <person name="Op Den Camp H."/>
            <person name="Overmann J."/>
            <person name="Amann R."/>
            <person name="Jetten M.S.M."/>
            <person name="Mascher T."/>
            <person name="Medema M.H."/>
            <person name="Devos D.P."/>
            <person name="Kaster A.-K."/>
            <person name="Ovreas L."/>
            <person name="Rohde M."/>
            <person name="Galperin M.Y."/>
            <person name="Jogler C."/>
        </authorList>
    </citation>
    <scope>NUCLEOTIDE SEQUENCE [LARGE SCALE GENOMIC DNA]</scope>
    <source>
        <strain evidence="3 4">KOR42</strain>
    </source>
</reference>
<dbReference type="GO" id="GO:0016491">
    <property type="term" value="F:oxidoreductase activity"/>
    <property type="evidence" value="ECO:0007669"/>
    <property type="project" value="InterPro"/>
</dbReference>
<feature type="domain" description="Alkyl hydroperoxide reductase subunit C/ Thiol specific antioxidant" evidence="2">
    <location>
        <begin position="287"/>
        <end position="414"/>
    </location>
</feature>
<evidence type="ECO:0000313" key="4">
    <source>
        <dbReference type="Proteomes" id="UP000317243"/>
    </source>
</evidence>
<dbReference type="SUPFAM" id="SSF52833">
    <property type="entry name" value="Thioredoxin-like"/>
    <property type="match status" value="1"/>
</dbReference>
<organism evidence="3 4">
    <name type="scientific">Thalassoglobus neptunius</name>
    <dbReference type="NCBI Taxonomy" id="1938619"/>
    <lineage>
        <taxon>Bacteria</taxon>
        <taxon>Pseudomonadati</taxon>
        <taxon>Planctomycetota</taxon>
        <taxon>Planctomycetia</taxon>
        <taxon>Planctomycetales</taxon>
        <taxon>Planctomycetaceae</taxon>
        <taxon>Thalassoglobus</taxon>
    </lineage>
</organism>
<comment type="caution">
    <text evidence="3">The sequence shown here is derived from an EMBL/GenBank/DDBJ whole genome shotgun (WGS) entry which is preliminary data.</text>
</comment>
<protein>
    <submittedName>
        <fullName evidence="3">AhpC/TSA family protein</fullName>
    </submittedName>
</protein>
<dbReference type="Pfam" id="PF00578">
    <property type="entry name" value="AhpC-TSA"/>
    <property type="match status" value="1"/>
</dbReference>
<accession>A0A5C5X0N7</accession>
<sequence length="445" mass="49910" precursor="true">MSRYHLLPILVLCVASNLSAGERYFGTVSAQKRNGTSEQVKTFSVDFAPSSNEPGDLLFAVQESPSRIPAFQRIGVIRGDGSWLKSNGPTIGHRHLDRISRLFIGIPYFPLDKTAPIEINHQWENDHGEFRVLDEVTVHDHPCWVIEATTGIARRHQFIVRKSDGLVEEANQTAFLGQGDRFRIDIKRDASPDEKTALQEPLTQLSEIVSQMRSATGSLQQIDDVSRMTMPQLQQIVPFSDSMKLAAAKTPFEEIADEISNEIHSVQVRREHSERLAETMLGKTPGPFTLLRLDGTKIPSDSFEGEITVLHFWNYASTEIEQPYGQVSYLDFAARRFAEQNVNVYGVAINPELEDPTTRKGALRKIRKFQSFLKFEYEVTTDAGAALNSLGNPTRFGESLPLWVVLDPTGKVAHYLTGFDEVDPAIGLKQLTEVLQTLVDESREK</sequence>
<dbReference type="InterPro" id="IPR000866">
    <property type="entry name" value="AhpC/TSA"/>
</dbReference>
<dbReference type="OrthoDB" id="213873at2"/>
<keyword evidence="4" id="KW-1185">Reference proteome</keyword>
<evidence type="ECO:0000313" key="3">
    <source>
        <dbReference type="EMBL" id="TWT55851.1"/>
    </source>
</evidence>
<proteinExistence type="predicted"/>
<feature type="signal peptide" evidence="1">
    <location>
        <begin position="1"/>
        <end position="20"/>
    </location>
</feature>
<dbReference type="InterPro" id="IPR036249">
    <property type="entry name" value="Thioredoxin-like_sf"/>
</dbReference>
<dbReference type="EMBL" id="SIHI01000002">
    <property type="protein sequence ID" value="TWT55851.1"/>
    <property type="molecule type" value="Genomic_DNA"/>
</dbReference>
<evidence type="ECO:0000259" key="2">
    <source>
        <dbReference type="Pfam" id="PF00578"/>
    </source>
</evidence>
<name>A0A5C5X0N7_9PLAN</name>
<keyword evidence="1" id="KW-0732">Signal</keyword>
<dbReference type="Gene3D" id="3.40.30.10">
    <property type="entry name" value="Glutaredoxin"/>
    <property type="match status" value="1"/>
</dbReference>
<feature type="chain" id="PRO_5023031139" evidence="1">
    <location>
        <begin position="21"/>
        <end position="445"/>
    </location>
</feature>
<gene>
    <name evidence="3" type="ORF">KOR42_26620</name>
</gene>
<dbReference type="AlphaFoldDB" id="A0A5C5X0N7"/>
<dbReference type="RefSeq" id="WP_146510181.1">
    <property type="nucleotide sequence ID" value="NZ_SIHI01000002.1"/>
</dbReference>